<evidence type="ECO:0000256" key="10">
    <source>
        <dbReference type="ARBA" id="ARBA00023004"/>
    </source>
</evidence>
<feature type="binding site" description="covalent" evidence="16">
    <location>
        <position position="77"/>
    </location>
    <ligand>
        <name>heme c</name>
        <dbReference type="ChEBI" id="CHEBI:61717"/>
        <label>1</label>
    </ligand>
</feature>
<sequence length="259" mass="28085">MRALWGLAGIAAALICGVVAAAGIEEGDKRSGFDFMTRETQALQADDTSNPGMLWVLQGEQLWRQPEGRANVACAGCHGDAAQSMRGVAARHPAFDEATGRPIDLAGRVNSCRASRQQAEPLAPESDELLALTSYVAHQSRGMPVTPAADPRLAPFRDNGRRLFQSRIGQLDLSCATCHDANWGKRLGGGVIPQAHPNGYPLYRLEWQTVGSLQRRLRNCMIGVRAEPFAFGAPESIDLELYLMERSRGLPVETPAVRP</sequence>
<reference evidence="19 20" key="1">
    <citation type="submission" date="2018-03" db="EMBL/GenBank/DDBJ databases">
        <title>The draft genome of Mesorhizobium sp. 6GN-30.</title>
        <authorList>
            <person name="Liu L."/>
            <person name="Li L."/>
            <person name="Wang T."/>
            <person name="Zhang X."/>
            <person name="Liang L."/>
        </authorList>
    </citation>
    <scope>NUCLEOTIDE SEQUENCE [LARGE SCALE GENOMIC DNA]</scope>
    <source>
        <strain evidence="19 20">6GN30</strain>
    </source>
</reference>
<dbReference type="GO" id="GO:0009055">
    <property type="term" value="F:electron transfer activity"/>
    <property type="evidence" value="ECO:0007669"/>
    <property type="project" value="InterPro"/>
</dbReference>
<comment type="catalytic activity">
    <reaction evidence="12 14">
        <text>L-cysteinyl-[SoxY protein] + thiosulfate + 2 Fe(III)-[cytochrome c] = S-sulfosulfanyl-L-cysteinyl-[SoxY protein] + 2 Fe(II)-[cytochrome c] + 2 H(+)</text>
        <dbReference type="Rhea" id="RHEA:56720"/>
        <dbReference type="Rhea" id="RHEA-COMP:10350"/>
        <dbReference type="Rhea" id="RHEA-COMP:14328"/>
        <dbReference type="Rhea" id="RHEA-COMP:14399"/>
        <dbReference type="Rhea" id="RHEA-COMP:14691"/>
        <dbReference type="ChEBI" id="CHEBI:15378"/>
        <dbReference type="ChEBI" id="CHEBI:29033"/>
        <dbReference type="ChEBI" id="CHEBI:29034"/>
        <dbReference type="ChEBI" id="CHEBI:29950"/>
        <dbReference type="ChEBI" id="CHEBI:33542"/>
        <dbReference type="ChEBI" id="CHEBI:139321"/>
        <dbReference type="EC" id="2.8.5.2"/>
    </reaction>
</comment>
<evidence type="ECO:0000313" key="19">
    <source>
        <dbReference type="EMBL" id="PSJ55998.1"/>
    </source>
</evidence>
<feature type="domain" description="Cytochrome c" evidence="18">
    <location>
        <begin position="54"/>
        <end position="140"/>
    </location>
</feature>
<dbReference type="Proteomes" id="UP000241229">
    <property type="component" value="Unassembled WGS sequence"/>
</dbReference>
<evidence type="ECO:0000256" key="3">
    <source>
        <dbReference type="ARBA" id="ARBA00022448"/>
    </source>
</evidence>
<keyword evidence="5 14" id="KW-0808">Transferase</keyword>
<comment type="similarity">
    <text evidence="11 14">Belongs to the SoxA family.</text>
</comment>
<dbReference type="InterPro" id="IPR036909">
    <property type="entry name" value="Cyt_c-like_dom_sf"/>
</dbReference>
<evidence type="ECO:0000259" key="18">
    <source>
        <dbReference type="PROSITE" id="PS51007"/>
    </source>
</evidence>
<feature type="domain" description="Cytochrome c" evidence="18">
    <location>
        <begin position="155"/>
        <end position="247"/>
    </location>
</feature>
<evidence type="ECO:0000256" key="8">
    <source>
        <dbReference type="ARBA" id="ARBA00022764"/>
    </source>
</evidence>
<evidence type="ECO:0000256" key="15">
    <source>
        <dbReference type="PIRSR" id="PIRSR038455-1"/>
    </source>
</evidence>
<feature type="active site" description="Cysteine persulfide intermediate" evidence="15">
    <location>
        <position position="220"/>
    </location>
</feature>
<keyword evidence="7" id="KW-0732">Signal</keyword>
<feature type="binding site" description="axial binding residue" evidence="17">
    <location>
        <position position="220"/>
    </location>
    <ligand>
        <name>heme c</name>
        <dbReference type="ChEBI" id="CHEBI:61717"/>
        <label>2</label>
    </ligand>
    <ligandPart>
        <name>Fe</name>
        <dbReference type="ChEBI" id="CHEBI:18248"/>
    </ligandPart>
</feature>
<dbReference type="PROSITE" id="PS51007">
    <property type="entry name" value="CYTC"/>
    <property type="match status" value="2"/>
</dbReference>
<keyword evidence="6 14" id="KW-0479">Metal-binding</keyword>
<comment type="subunit">
    <text evidence="2 14">Heterodimer of SoxA and SoxX.</text>
</comment>
<evidence type="ECO:0000256" key="4">
    <source>
        <dbReference type="ARBA" id="ARBA00022617"/>
    </source>
</evidence>
<comment type="caution">
    <text evidence="19">The sequence shown here is derived from an EMBL/GenBank/DDBJ whole genome shotgun (WGS) entry which is preliminary data.</text>
</comment>
<keyword evidence="9 14" id="KW-0249">Electron transport</keyword>
<keyword evidence="8 14" id="KW-0574">Periplasm</keyword>
<feature type="binding site" description="covalent" evidence="16">
    <location>
        <position position="175"/>
    </location>
    <ligand>
        <name>heme c</name>
        <dbReference type="ChEBI" id="CHEBI:61717"/>
        <label>2</label>
    </ligand>
</feature>
<feature type="binding site" description="axial binding residue" evidence="17">
    <location>
        <position position="78"/>
    </location>
    <ligand>
        <name>heme c</name>
        <dbReference type="ChEBI" id="CHEBI:61717"/>
        <label>1</label>
    </ligand>
    <ligandPart>
        <name>Fe</name>
        <dbReference type="ChEBI" id="CHEBI:18248"/>
    </ligandPart>
</feature>
<keyword evidence="4 14" id="KW-0349">Heme</keyword>
<dbReference type="SUPFAM" id="SSF46626">
    <property type="entry name" value="Cytochrome c"/>
    <property type="match status" value="2"/>
</dbReference>
<dbReference type="InterPro" id="IPR025710">
    <property type="entry name" value="SoxA"/>
</dbReference>
<evidence type="ECO:0000256" key="14">
    <source>
        <dbReference type="PIRNR" id="PIRNR038455"/>
    </source>
</evidence>
<evidence type="ECO:0000256" key="5">
    <source>
        <dbReference type="ARBA" id="ARBA00022679"/>
    </source>
</evidence>
<proteinExistence type="inferred from homology"/>
<evidence type="ECO:0000256" key="2">
    <source>
        <dbReference type="ARBA" id="ARBA00011530"/>
    </source>
</evidence>
<dbReference type="GO" id="GO:0046872">
    <property type="term" value="F:metal ion binding"/>
    <property type="evidence" value="ECO:0007669"/>
    <property type="project" value="UniProtKB-KW"/>
</dbReference>
<dbReference type="AlphaFoldDB" id="A0A2P7S0K7"/>
<evidence type="ECO:0000256" key="13">
    <source>
        <dbReference type="ARBA" id="ARBA00048423"/>
    </source>
</evidence>
<comment type="catalytic activity">
    <reaction evidence="13 14">
        <text>S-sulfanyl-L-cysteinyl-[SoxY protein] + thiosulfate + 2 Fe(III)-[cytochrome c] = S-(2-sulfodisulfanyl)-L-cysteinyl-[SoxY protein] + 2 Fe(II)-[cytochrome c] + 2 H(+)</text>
        <dbReference type="Rhea" id="RHEA:51224"/>
        <dbReference type="Rhea" id="RHEA-COMP:10350"/>
        <dbReference type="Rhea" id="RHEA-COMP:14399"/>
        <dbReference type="Rhea" id="RHEA-COMP:14689"/>
        <dbReference type="Rhea" id="RHEA-COMP:14690"/>
        <dbReference type="ChEBI" id="CHEBI:15378"/>
        <dbReference type="ChEBI" id="CHEBI:29033"/>
        <dbReference type="ChEBI" id="CHEBI:29034"/>
        <dbReference type="ChEBI" id="CHEBI:33542"/>
        <dbReference type="ChEBI" id="CHEBI:61963"/>
        <dbReference type="ChEBI" id="CHEBI:140664"/>
        <dbReference type="EC" id="2.8.5.2"/>
    </reaction>
</comment>
<dbReference type="NCBIfam" id="TIGR04484">
    <property type="entry name" value="thiosulf_SoxA"/>
    <property type="match status" value="1"/>
</dbReference>
<comment type="function">
    <text evidence="14">C-type diheme cytochrome, which is part of the SoxAX cytochrome complex involved in sulfur oxidation. The SoxAX complex catalyzes the formation of a heterodisulfide bond between the conserved cysteine residue on a sulfur carrier SoxYZ complex subunit SoxY and thiosulfate or other inorganic sulfur substrates. This leads to the liberation of two electrons, which may be transferred from the SoxAX complex to another cytochrome c that then channels them into the respiratory electron transport chain. Some electrons may be used for reductive CO(2) fixation.</text>
</comment>
<evidence type="ECO:0000256" key="11">
    <source>
        <dbReference type="ARBA" id="ARBA00025746"/>
    </source>
</evidence>
<feature type="binding site" description="axial binding residue" evidence="17">
    <location>
        <position position="179"/>
    </location>
    <ligand>
        <name>heme c</name>
        <dbReference type="ChEBI" id="CHEBI:61717"/>
        <label>2</label>
    </ligand>
    <ligandPart>
        <name>Fe</name>
        <dbReference type="ChEBI" id="CHEBI:18248"/>
    </ligandPart>
</feature>
<dbReference type="PIRSF" id="PIRSF038455">
    <property type="entry name" value="SoxA"/>
    <property type="match status" value="1"/>
</dbReference>
<feature type="binding site" description="axial binding residue" evidence="17">
    <location>
        <position position="112"/>
    </location>
    <ligand>
        <name>heme c</name>
        <dbReference type="ChEBI" id="CHEBI:61717"/>
        <label>1</label>
    </ligand>
    <ligandPart>
        <name>Fe</name>
        <dbReference type="ChEBI" id="CHEBI:18248"/>
    </ligandPart>
</feature>
<dbReference type="EC" id="2.8.5.2" evidence="14"/>
<comment type="subcellular location">
    <subcellularLocation>
        <location evidence="1 14">Periplasm</location>
    </subcellularLocation>
</comment>
<dbReference type="GO" id="GO:0020037">
    <property type="term" value="F:heme binding"/>
    <property type="evidence" value="ECO:0007669"/>
    <property type="project" value="InterPro"/>
</dbReference>
<protein>
    <recommendedName>
        <fullName evidence="14">SoxAX cytochrome complex subunit A</fullName>
        <ecNumber evidence="14">2.8.5.2</ecNumber>
    </recommendedName>
    <alternativeName>
        <fullName evidence="14">Protein SoxA</fullName>
    </alternativeName>
    <alternativeName>
        <fullName evidence="14">Sulfur oxidizing protein A</fullName>
    </alternativeName>
    <alternativeName>
        <fullName evidence="14">Thiosulfate-oxidizing multienzyme system protein SoxA</fullName>
    </alternativeName>
</protein>
<keyword evidence="20" id="KW-1185">Reference proteome</keyword>
<gene>
    <name evidence="19" type="primary">soxA</name>
    <name evidence="19" type="ORF">C7I84_21945</name>
</gene>
<evidence type="ECO:0000313" key="20">
    <source>
        <dbReference type="Proteomes" id="UP000241229"/>
    </source>
</evidence>
<evidence type="ECO:0000256" key="6">
    <source>
        <dbReference type="ARBA" id="ARBA00022723"/>
    </source>
</evidence>
<feature type="binding site" description="covalent" evidence="16">
    <location>
        <position position="74"/>
    </location>
    <ligand>
        <name>heme c</name>
        <dbReference type="ChEBI" id="CHEBI:61717"/>
        <label>1</label>
    </ligand>
</feature>
<dbReference type="Gene3D" id="1.10.760.10">
    <property type="entry name" value="Cytochrome c-like domain"/>
    <property type="match status" value="2"/>
</dbReference>
<keyword evidence="10 14" id="KW-0408">Iron</keyword>
<evidence type="ECO:0000256" key="9">
    <source>
        <dbReference type="ARBA" id="ARBA00022982"/>
    </source>
</evidence>
<evidence type="ECO:0000256" key="17">
    <source>
        <dbReference type="PIRSR" id="PIRSR038455-3"/>
    </source>
</evidence>
<comment type="cofactor">
    <cofactor evidence="14 16">
        <name>heme</name>
        <dbReference type="ChEBI" id="CHEBI:30413"/>
    </cofactor>
    <text evidence="14 16">Binds 2 heme groups per subunit.</text>
</comment>
<dbReference type="GO" id="GO:0016669">
    <property type="term" value="F:oxidoreductase activity, acting on a sulfur group of donors, cytochrome as acceptor"/>
    <property type="evidence" value="ECO:0007669"/>
    <property type="project" value="InterPro"/>
</dbReference>
<organism evidence="19 20">
    <name type="scientific">Kumtagia ephedrae</name>
    <dbReference type="NCBI Taxonomy" id="2116701"/>
    <lineage>
        <taxon>Bacteria</taxon>
        <taxon>Pseudomonadati</taxon>
        <taxon>Pseudomonadota</taxon>
        <taxon>Alphaproteobacteria</taxon>
        <taxon>Hyphomicrobiales</taxon>
        <taxon>Phyllobacteriaceae</taxon>
        <taxon>Kumtagia</taxon>
    </lineage>
</organism>
<dbReference type="GO" id="GO:0070069">
    <property type="term" value="C:cytochrome complex"/>
    <property type="evidence" value="ECO:0007669"/>
    <property type="project" value="InterPro"/>
</dbReference>
<dbReference type="OrthoDB" id="7916986at2"/>
<dbReference type="GO" id="GO:0019417">
    <property type="term" value="P:sulfur oxidation"/>
    <property type="evidence" value="ECO:0007669"/>
    <property type="project" value="InterPro"/>
</dbReference>
<dbReference type="EMBL" id="PXYK01000024">
    <property type="protein sequence ID" value="PSJ55998.1"/>
    <property type="molecule type" value="Genomic_DNA"/>
</dbReference>
<feature type="binding site" evidence="16">
    <location>
        <position position="216"/>
    </location>
    <ligand>
        <name>substrate</name>
    </ligand>
</feature>
<dbReference type="InterPro" id="IPR009056">
    <property type="entry name" value="Cyt_c-like_dom"/>
</dbReference>
<evidence type="ECO:0000256" key="16">
    <source>
        <dbReference type="PIRSR" id="PIRSR038455-2"/>
    </source>
</evidence>
<evidence type="ECO:0000256" key="1">
    <source>
        <dbReference type="ARBA" id="ARBA00004418"/>
    </source>
</evidence>
<name>A0A2P7S0K7_9HYPH</name>
<dbReference type="GO" id="GO:0042597">
    <property type="term" value="C:periplasmic space"/>
    <property type="evidence" value="ECO:0007669"/>
    <property type="project" value="UniProtKB-SubCell"/>
</dbReference>
<accession>A0A2P7S0K7</accession>
<dbReference type="RefSeq" id="WP_106774353.1">
    <property type="nucleotide sequence ID" value="NZ_PXYK01000024.1"/>
</dbReference>
<dbReference type="Pfam" id="PF21342">
    <property type="entry name" value="SoxA-TsdA_cyt-c"/>
    <property type="match status" value="2"/>
</dbReference>
<keyword evidence="3 14" id="KW-0813">Transport</keyword>
<feature type="binding site" description="covalent" evidence="16">
    <location>
        <position position="178"/>
    </location>
    <ligand>
        <name>heme c</name>
        <dbReference type="ChEBI" id="CHEBI:61717"/>
        <label>2</label>
    </ligand>
</feature>
<evidence type="ECO:0000256" key="7">
    <source>
        <dbReference type="ARBA" id="ARBA00022729"/>
    </source>
</evidence>
<dbReference type="GO" id="GO:0016740">
    <property type="term" value="F:transferase activity"/>
    <property type="evidence" value="ECO:0007669"/>
    <property type="project" value="UniProtKB-KW"/>
</dbReference>
<evidence type="ECO:0000256" key="12">
    <source>
        <dbReference type="ARBA" id="ARBA00048077"/>
    </source>
</evidence>